<organism evidence="1 2">
    <name type="scientific">Nicotiana attenuata</name>
    <name type="common">Coyote tobacco</name>
    <dbReference type="NCBI Taxonomy" id="49451"/>
    <lineage>
        <taxon>Eukaryota</taxon>
        <taxon>Viridiplantae</taxon>
        <taxon>Streptophyta</taxon>
        <taxon>Embryophyta</taxon>
        <taxon>Tracheophyta</taxon>
        <taxon>Spermatophyta</taxon>
        <taxon>Magnoliopsida</taxon>
        <taxon>eudicotyledons</taxon>
        <taxon>Gunneridae</taxon>
        <taxon>Pentapetalae</taxon>
        <taxon>asterids</taxon>
        <taxon>lamiids</taxon>
        <taxon>Solanales</taxon>
        <taxon>Solanaceae</taxon>
        <taxon>Nicotianoideae</taxon>
        <taxon>Nicotianeae</taxon>
        <taxon>Nicotiana</taxon>
    </lineage>
</organism>
<dbReference type="SUPFAM" id="SSF52047">
    <property type="entry name" value="RNI-like"/>
    <property type="match status" value="1"/>
</dbReference>
<dbReference type="Gene3D" id="3.80.10.10">
    <property type="entry name" value="Ribonuclease Inhibitor"/>
    <property type="match status" value="1"/>
</dbReference>
<dbReference type="Proteomes" id="UP000187609">
    <property type="component" value="Unassembled WGS sequence"/>
</dbReference>
<reference evidence="1" key="1">
    <citation type="submission" date="2016-11" db="EMBL/GenBank/DDBJ databases">
        <title>The genome of Nicotiana attenuata.</title>
        <authorList>
            <person name="Xu S."/>
            <person name="Brockmoeller T."/>
            <person name="Gaquerel E."/>
            <person name="Navarro A."/>
            <person name="Kuhl H."/>
            <person name="Gase K."/>
            <person name="Ling Z."/>
            <person name="Zhou W."/>
            <person name="Kreitzer C."/>
            <person name="Stanke M."/>
            <person name="Tang H."/>
            <person name="Lyons E."/>
            <person name="Pandey P."/>
            <person name="Pandey S.P."/>
            <person name="Timmermann B."/>
            <person name="Baldwin I.T."/>
        </authorList>
    </citation>
    <scope>NUCLEOTIDE SEQUENCE [LARGE SCALE GENOMIC DNA]</scope>
    <source>
        <strain evidence="1">UT</strain>
    </source>
</reference>
<protein>
    <submittedName>
        <fullName evidence="1">F-boxlrr-repeat protein</fullName>
    </submittedName>
</protein>
<proteinExistence type="predicted"/>
<dbReference type="OMA" id="INFIREW"/>
<evidence type="ECO:0000313" key="2">
    <source>
        <dbReference type="Proteomes" id="UP000187609"/>
    </source>
</evidence>
<accession>A0A1J6K6H4</accession>
<keyword evidence="2" id="KW-1185">Reference proteome</keyword>
<gene>
    <name evidence="1" type="ORF">A4A49_33224</name>
</gene>
<sequence length="334" mass="37717">MPGILKCFLVYAGHHLLELEIKNSWLSVDGLLLMPKLTTLTLEFITLDDENLEKVNQCFPYLQVLNLIGVEGLKEPKIHLEHLKHCHWTVSNGPRSVTIVAPKLVQLNLLCVKPNGPRSVTIVAPKLVQLNLRCVKPKMLVIDTPFLSYLHLTLQGARSFKVQEFHNLDTLHLESPDLGNLLCSFQFGRTANNLVLGAKNRTELLGQITFCFEMLFVEFPNVKAITVAPQVWAAFQWNFSVGDLELEVRTYPKGLKEITAYLMMLNVDVTLKFISHIVNICTSLCDMALFIPRGLRSNDASDFITKCTAQCSKVRLRWGTWKEGTKDAWISDGV</sequence>
<dbReference type="InterPro" id="IPR032675">
    <property type="entry name" value="LRR_dom_sf"/>
</dbReference>
<dbReference type="AlphaFoldDB" id="A0A1J6K6H4"/>
<comment type="caution">
    <text evidence="1">The sequence shown here is derived from an EMBL/GenBank/DDBJ whole genome shotgun (WGS) entry which is preliminary data.</text>
</comment>
<dbReference type="SMR" id="A0A1J6K6H4"/>
<evidence type="ECO:0000313" key="1">
    <source>
        <dbReference type="EMBL" id="OIT25645.1"/>
    </source>
</evidence>
<dbReference type="EMBL" id="MJEQ01003032">
    <property type="protein sequence ID" value="OIT25645.1"/>
    <property type="molecule type" value="Genomic_DNA"/>
</dbReference>
<name>A0A1J6K6H4_NICAT</name>
<dbReference type="Gramene" id="OIT25645">
    <property type="protein sequence ID" value="OIT25645"/>
    <property type="gene ID" value="A4A49_33224"/>
</dbReference>